<organism evidence="4 5">
    <name type="scientific">Olea europaea subsp. europaea</name>
    <dbReference type="NCBI Taxonomy" id="158383"/>
    <lineage>
        <taxon>Eukaryota</taxon>
        <taxon>Viridiplantae</taxon>
        <taxon>Streptophyta</taxon>
        <taxon>Embryophyta</taxon>
        <taxon>Tracheophyta</taxon>
        <taxon>Spermatophyta</taxon>
        <taxon>Magnoliopsida</taxon>
        <taxon>eudicotyledons</taxon>
        <taxon>Gunneridae</taxon>
        <taxon>Pentapetalae</taxon>
        <taxon>asterids</taxon>
        <taxon>lamiids</taxon>
        <taxon>Lamiales</taxon>
        <taxon>Oleaceae</taxon>
        <taxon>Oleeae</taxon>
        <taxon>Olea</taxon>
    </lineage>
</organism>
<accession>A0A8S0PE00</accession>
<sequence>MHNYLLLEHLLQVLLVPPECVHPKLWKGMMYRYKSLDWVKIERIHHDKERTLEKHKKLVERIMKTDQRRQKRIQASGIDYDCPEIIGNQPNSKKISAVP</sequence>
<dbReference type="PANTHER" id="PTHR46754">
    <property type="entry name" value="MKI67 FHA DOMAIN-INTERACTING NUCLEOLAR PHOSPHOPROTEIN"/>
    <property type="match status" value="1"/>
</dbReference>
<dbReference type="GO" id="GO:0005730">
    <property type="term" value="C:nucleolus"/>
    <property type="evidence" value="ECO:0007669"/>
    <property type="project" value="UniProtKB-SubCell"/>
</dbReference>
<dbReference type="OrthoDB" id="1744468at2759"/>
<keyword evidence="2" id="KW-0694">RNA-binding</keyword>
<dbReference type="GO" id="GO:0003723">
    <property type="term" value="F:RNA binding"/>
    <property type="evidence" value="ECO:0007669"/>
    <property type="project" value="UniProtKB-KW"/>
</dbReference>
<keyword evidence="5" id="KW-1185">Reference proteome</keyword>
<dbReference type="Proteomes" id="UP000594638">
    <property type="component" value="Unassembled WGS sequence"/>
</dbReference>
<dbReference type="AlphaFoldDB" id="A0A8S0PE00"/>
<comment type="subcellular location">
    <subcellularLocation>
        <location evidence="1">Nucleus</location>
        <location evidence="1">Nucleolus</location>
    </subcellularLocation>
</comment>
<reference evidence="4 5" key="1">
    <citation type="submission" date="2019-12" db="EMBL/GenBank/DDBJ databases">
        <authorList>
            <person name="Alioto T."/>
            <person name="Alioto T."/>
            <person name="Gomez Garrido J."/>
        </authorList>
    </citation>
    <scope>NUCLEOTIDE SEQUENCE [LARGE SCALE GENOMIC DNA]</scope>
</reference>
<evidence type="ECO:0000313" key="5">
    <source>
        <dbReference type="Proteomes" id="UP000594638"/>
    </source>
</evidence>
<evidence type="ECO:0000313" key="4">
    <source>
        <dbReference type="EMBL" id="CAA2938957.1"/>
    </source>
</evidence>
<protein>
    <submittedName>
        <fullName evidence="4">Uncharacterized RNA-binding</fullName>
    </submittedName>
</protein>
<evidence type="ECO:0000256" key="1">
    <source>
        <dbReference type="ARBA" id="ARBA00004604"/>
    </source>
</evidence>
<name>A0A8S0PE00_OLEEU</name>
<evidence type="ECO:0000256" key="3">
    <source>
        <dbReference type="ARBA" id="ARBA00023242"/>
    </source>
</evidence>
<keyword evidence="3" id="KW-0539">Nucleus</keyword>
<gene>
    <name evidence="4" type="ORF">OLEA9_A022412</name>
</gene>
<dbReference type="EMBL" id="CACTIH010000040">
    <property type="protein sequence ID" value="CAA2938957.1"/>
    <property type="molecule type" value="Genomic_DNA"/>
</dbReference>
<dbReference type="Gramene" id="OE9A022412T1">
    <property type="protein sequence ID" value="OE9A022412C1"/>
    <property type="gene ID" value="OE9A022412"/>
</dbReference>
<evidence type="ECO:0000256" key="2">
    <source>
        <dbReference type="ARBA" id="ARBA00022884"/>
    </source>
</evidence>
<comment type="caution">
    <text evidence="4">The sequence shown here is derived from an EMBL/GenBank/DDBJ whole genome shotgun (WGS) entry which is preliminary data.</text>
</comment>
<proteinExistence type="predicted"/>